<evidence type="ECO:0000313" key="8">
    <source>
        <dbReference type="Proteomes" id="UP000221394"/>
    </source>
</evidence>
<keyword evidence="8" id="KW-1185">Reference proteome</keyword>
<dbReference type="PANTHER" id="PTHR38480">
    <property type="entry name" value="SLR0254 PROTEIN"/>
    <property type="match status" value="1"/>
</dbReference>
<proteinExistence type="predicted"/>
<evidence type="ECO:0000256" key="5">
    <source>
        <dbReference type="SAM" id="Phobius"/>
    </source>
</evidence>
<evidence type="ECO:0000313" key="7">
    <source>
        <dbReference type="EMBL" id="PFG37621.1"/>
    </source>
</evidence>
<dbReference type="GO" id="GO:0016020">
    <property type="term" value="C:membrane"/>
    <property type="evidence" value="ECO:0007669"/>
    <property type="project" value="UniProtKB-SubCell"/>
</dbReference>
<evidence type="ECO:0000256" key="2">
    <source>
        <dbReference type="ARBA" id="ARBA00022692"/>
    </source>
</evidence>
<feature type="domain" description="RDD" evidence="6">
    <location>
        <begin position="18"/>
        <end position="144"/>
    </location>
</feature>
<dbReference type="RefSeq" id="WP_098458644.1">
    <property type="nucleotide sequence ID" value="NZ_PDJH01000001.1"/>
</dbReference>
<evidence type="ECO:0000256" key="4">
    <source>
        <dbReference type="ARBA" id="ARBA00023136"/>
    </source>
</evidence>
<dbReference type="EMBL" id="PDJH01000001">
    <property type="protein sequence ID" value="PFG37621.1"/>
    <property type="molecule type" value="Genomic_DNA"/>
</dbReference>
<organism evidence="7 8">
    <name type="scientific">Flavimobilis soli</name>
    <dbReference type="NCBI Taxonomy" id="442709"/>
    <lineage>
        <taxon>Bacteria</taxon>
        <taxon>Bacillati</taxon>
        <taxon>Actinomycetota</taxon>
        <taxon>Actinomycetes</taxon>
        <taxon>Micrococcales</taxon>
        <taxon>Jonesiaceae</taxon>
        <taxon>Flavimobilis</taxon>
    </lineage>
</organism>
<comment type="caution">
    <text evidence="7">The sequence shown here is derived from an EMBL/GenBank/DDBJ whole genome shotgun (WGS) entry which is preliminary data.</text>
</comment>
<feature type="transmembrane region" description="Helical" evidence="5">
    <location>
        <begin position="54"/>
        <end position="75"/>
    </location>
</feature>
<evidence type="ECO:0000256" key="1">
    <source>
        <dbReference type="ARBA" id="ARBA00004141"/>
    </source>
</evidence>
<comment type="subcellular location">
    <subcellularLocation>
        <location evidence="1">Membrane</location>
        <topology evidence="1">Multi-pass membrane protein</topology>
    </subcellularLocation>
</comment>
<dbReference type="Pfam" id="PF06271">
    <property type="entry name" value="RDD"/>
    <property type="match status" value="1"/>
</dbReference>
<reference evidence="7 8" key="1">
    <citation type="submission" date="2017-10" db="EMBL/GenBank/DDBJ databases">
        <title>Sequencing the genomes of 1000 actinobacteria strains.</title>
        <authorList>
            <person name="Klenk H.-P."/>
        </authorList>
    </citation>
    <scope>NUCLEOTIDE SEQUENCE [LARGE SCALE GENOMIC DNA]</scope>
    <source>
        <strain evidence="7 8">DSM 21574</strain>
    </source>
</reference>
<evidence type="ECO:0000256" key="3">
    <source>
        <dbReference type="ARBA" id="ARBA00022989"/>
    </source>
</evidence>
<dbReference type="InterPro" id="IPR010432">
    <property type="entry name" value="RDD"/>
</dbReference>
<keyword evidence="3 5" id="KW-1133">Transmembrane helix</keyword>
<dbReference type="PANTHER" id="PTHR38480:SF1">
    <property type="entry name" value="SLR0254 PROTEIN"/>
    <property type="match status" value="1"/>
</dbReference>
<evidence type="ECO:0000259" key="6">
    <source>
        <dbReference type="Pfam" id="PF06271"/>
    </source>
</evidence>
<dbReference type="OrthoDB" id="9787732at2"/>
<feature type="transmembrane region" description="Helical" evidence="5">
    <location>
        <begin position="24"/>
        <end position="48"/>
    </location>
</feature>
<gene>
    <name evidence="7" type="ORF">ATL41_2388</name>
</gene>
<accession>A0A2A9EGG7</accession>
<dbReference type="Proteomes" id="UP000221394">
    <property type="component" value="Unassembled WGS sequence"/>
</dbReference>
<keyword evidence="2 5" id="KW-0812">Transmembrane</keyword>
<sequence>MREGIIIGEGVVVDARPASFATRAVGFAIDLIALGLLTFAGVVVLGQVDTLSDYALAIIGIVSVVLLLVVIPTAVETLSRGASLGKLVMGIRIVRDDGGPVRLRHALVRSLVGLGEIWLTGGSVALIVSLAHPSGKRVGDLLAGTHAVRTRGGAVDNATVAMPPELAGWAAQADIRRLPDGLALAVRQFLGRAPRLAAQSRARLGMSLAAEVEELVAPGPPSGTHPEAFLMAVLAARRDREWAAAQRARALAREQEEMIHRLPYGVPDPLS</sequence>
<name>A0A2A9EGG7_9MICO</name>
<dbReference type="AlphaFoldDB" id="A0A2A9EGG7"/>
<keyword evidence="4 5" id="KW-0472">Membrane</keyword>
<protein>
    <submittedName>
        <fullName evidence="7">Putative RDD family membrane protein YckC</fullName>
    </submittedName>
</protein>